<dbReference type="Proteomes" id="UP000219285">
    <property type="component" value="Chromosome"/>
</dbReference>
<dbReference type="RefSeq" id="WP_075609916.1">
    <property type="nucleotide sequence ID" value="NZ_CP052766.1"/>
</dbReference>
<protein>
    <recommendedName>
        <fullName evidence="1">Putative membrane protein insertion efficiency factor</fullName>
    </recommendedName>
</protein>
<dbReference type="SMART" id="SM01234">
    <property type="entry name" value="Haemolytic"/>
    <property type="match status" value="1"/>
</dbReference>
<dbReference type="InterPro" id="IPR002696">
    <property type="entry name" value="Membr_insert_effic_factor_YidD"/>
</dbReference>
<dbReference type="AlphaFoldDB" id="A0A6M4MIF5"/>
<gene>
    <name evidence="2" type="primary">yidD</name>
    <name evidence="2" type="ORF">CA267_009385</name>
</gene>
<organism evidence="2 3">
    <name type="scientific">Alteromonas pelagimontana</name>
    <dbReference type="NCBI Taxonomy" id="1858656"/>
    <lineage>
        <taxon>Bacteria</taxon>
        <taxon>Pseudomonadati</taxon>
        <taxon>Pseudomonadota</taxon>
        <taxon>Gammaproteobacteria</taxon>
        <taxon>Alteromonadales</taxon>
        <taxon>Alteromonadaceae</taxon>
        <taxon>Alteromonas/Salinimonas group</taxon>
        <taxon>Alteromonas</taxon>
    </lineage>
</organism>
<name>A0A6M4MIF5_9ALTE</name>
<evidence type="ECO:0000256" key="1">
    <source>
        <dbReference type="HAMAP-Rule" id="MF_00386"/>
    </source>
</evidence>
<accession>A0A6M4MIF5</accession>
<comment type="similarity">
    <text evidence="1">Belongs to the UPF0161 family.</text>
</comment>
<dbReference type="KEGG" id="apel:CA267_009385"/>
<comment type="function">
    <text evidence="1">Could be involved in insertion of integral membrane proteins into the membrane.</text>
</comment>
<dbReference type="EMBL" id="CP052766">
    <property type="protein sequence ID" value="QJR82802.1"/>
    <property type="molecule type" value="Genomic_DNA"/>
</dbReference>
<reference evidence="3" key="1">
    <citation type="submission" date="2014-12" db="EMBL/GenBank/DDBJ databases">
        <title>Complete genome sequence of a multi-drug resistant Klebsiella pneumoniae.</title>
        <authorList>
            <person name="Hua X."/>
            <person name="Chen Q."/>
            <person name="Li X."/>
            <person name="Feng Y."/>
            <person name="Ruan Z."/>
            <person name="Yu Y."/>
        </authorList>
    </citation>
    <scope>NUCLEOTIDE SEQUENCE [LARGE SCALE GENOMIC DNA]</scope>
    <source>
        <strain evidence="3">5.12</strain>
    </source>
</reference>
<dbReference type="PANTHER" id="PTHR33383:SF1">
    <property type="entry name" value="MEMBRANE PROTEIN INSERTION EFFICIENCY FACTOR-RELATED"/>
    <property type="match status" value="1"/>
</dbReference>
<sequence length="82" mass="9416">MRLIIIALPLLLIKFYQWVISPMLGQRCRFHPSCSHYAIEALKTHGLAIGGWLSIKRILKCQPFHPGGYDPVPEQHDNKHSK</sequence>
<keyword evidence="3" id="KW-1185">Reference proteome</keyword>
<dbReference type="NCBIfam" id="TIGR00278">
    <property type="entry name" value="membrane protein insertion efficiency factor YidD"/>
    <property type="match status" value="1"/>
</dbReference>
<keyword evidence="1" id="KW-0472">Membrane</keyword>
<evidence type="ECO:0000313" key="2">
    <source>
        <dbReference type="EMBL" id="QJR82802.1"/>
    </source>
</evidence>
<comment type="subcellular location">
    <subcellularLocation>
        <location evidence="1">Cell membrane</location>
        <topology evidence="1">Peripheral membrane protein</topology>
        <orientation evidence="1">Cytoplasmic side</orientation>
    </subcellularLocation>
</comment>
<keyword evidence="1" id="KW-1003">Cell membrane</keyword>
<dbReference type="GO" id="GO:0005886">
    <property type="term" value="C:plasma membrane"/>
    <property type="evidence" value="ECO:0007669"/>
    <property type="project" value="UniProtKB-SubCell"/>
</dbReference>
<dbReference type="PANTHER" id="PTHR33383">
    <property type="entry name" value="MEMBRANE PROTEIN INSERTION EFFICIENCY FACTOR-RELATED"/>
    <property type="match status" value="1"/>
</dbReference>
<dbReference type="Pfam" id="PF01809">
    <property type="entry name" value="YidD"/>
    <property type="match status" value="1"/>
</dbReference>
<dbReference type="OrthoDB" id="9801753at2"/>
<reference evidence="2 3" key="2">
    <citation type="submission" date="2020-04" db="EMBL/GenBank/DDBJ databases">
        <title>Complete genome sequence of Alteromonas pelagimontana 5.12T.</title>
        <authorList>
            <person name="Sinha R.K."/>
            <person name="Krishnan K.P."/>
            <person name="Kurian J.P."/>
        </authorList>
    </citation>
    <scope>NUCLEOTIDE SEQUENCE [LARGE SCALE GENOMIC DNA]</scope>
    <source>
        <strain evidence="2 3">5.12</strain>
    </source>
</reference>
<proteinExistence type="inferred from homology"/>
<evidence type="ECO:0000313" key="3">
    <source>
        <dbReference type="Proteomes" id="UP000219285"/>
    </source>
</evidence>
<dbReference type="HAMAP" id="MF_00386">
    <property type="entry name" value="UPF0161_YidD"/>
    <property type="match status" value="1"/>
</dbReference>